<dbReference type="AlphaFoldDB" id="A0A0C5C8U1"/>
<evidence type="ECO:0000313" key="4">
    <source>
        <dbReference type="Proteomes" id="UP000032024"/>
    </source>
</evidence>
<dbReference type="RefSeq" id="WP_231111528.1">
    <property type="nucleotide sequence ID" value="NZ_CP017888.1"/>
</dbReference>
<reference evidence="5" key="3">
    <citation type="submission" date="2016-01" db="EMBL/GenBank/DDBJ databases">
        <authorList>
            <person name="Mitreva M."/>
            <person name="Pepin K.H."/>
            <person name="Mihindukulasuriya K.A."/>
            <person name="Fulton R."/>
            <person name="Fronick C."/>
            <person name="O'Laughlin M."/>
            <person name="Miner T."/>
            <person name="Herter B."/>
            <person name="Rosa B.A."/>
            <person name="Cordes M."/>
            <person name="Tomlinson C."/>
            <person name="Wollam A."/>
            <person name="Palsikar V.B."/>
            <person name="Mardis E.R."/>
            <person name="Wilson R.K."/>
        </authorList>
    </citation>
    <scope>NUCLEOTIDE SEQUENCE [LARGE SCALE GENOMIC DNA]</scope>
    <source>
        <strain evidence="5">GED7749B</strain>
    </source>
</reference>
<dbReference type="STRING" id="1398.AB434_3033"/>
<feature type="region of interest" description="Disordered" evidence="1">
    <location>
        <begin position="1"/>
        <end position="37"/>
    </location>
</feature>
<keyword evidence="4" id="KW-1185">Reference proteome</keyword>
<dbReference type="Proteomes" id="UP000070376">
    <property type="component" value="Unassembled WGS sequence"/>
</dbReference>
<evidence type="ECO:0000313" key="3">
    <source>
        <dbReference type="EMBL" id="KWZ78460.1"/>
    </source>
</evidence>
<accession>A0A0C5C8U1</accession>
<dbReference type="Proteomes" id="UP000032024">
    <property type="component" value="Chromosome"/>
</dbReference>
<gene>
    <name evidence="3" type="ORF">HMPREF3213_02963</name>
    <name evidence="2" type="ORF">SB48_HM08orf03576</name>
</gene>
<organism evidence="3 5">
    <name type="scientific">Heyndrickxia coagulans</name>
    <name type="common">Weizmannia coagulans</name>
    <dbReference type="NCBI Taxonomy" id="1398"/>
    <lineage>
        <taxon>Bacteria</taxon>
        <taxon>Bacillati</taxon>
        <taxon>Bacillota</taxon>
        <taxon>Bacilli</taxon>
        <taxon>Bacillales</taxon>
        <taxon>Bacillaceae</taxon>
        <taxon>Heyndrickxia</taxon>
    </lineage>
</organism>
<reference evidence="3" key="4">
    <citation type="submission" date="2016-01" db="EMBL/GenBank/DDBJ databases">
        <authorList>
            <person name="Oliw E.H."/>
        </authorList>
    </citation>
    <scope>NUCLEOTIDE SEQUENCE [LARGE SCALE GENOMIC DNA]</scope>
    <source>
        <strain evidence="3">GED7749B</strain>
    </source>
</reference>
<dbReference type="EMBL" id="LRPN01000142">
    <property type="protein sequence ID" value="KWZ78460.1"/>
    <property type="molecule type" value="Genomic_DNA"/>
</dbReference>
<evidence type="ECO:0000313" key="2">
    <source>
        <dbReference type="EMBL" id="AJO23059.1"/>
    </source>
</evidence>
<dbReference type="EMBL" id="CP010525">
    <property type="protein sequence ID" value="AJO23059.1"/>
    <property type="molecule type" value="Genomic_DNA"/>
</dbReference>
<reference evidence="4" key="2">
    <citation type="submission" date="2015-01" db="EMBL/GenBank/DDBJ databases">
        <title>Comparative genome analysis of Bacillus coagulans HM-08, Clostridium butyricum HM-68, Bacillus subtilis HM-66 and Bacillus paralicheniformis BL-09.</title>
        <authorList>
            <person name="Zhang H."/>
        </authorList>
    </citation>
    <scope>NUCLEOTIDE SEQUENCE [LARGE SCALE GENOMIC DNA]</scope>
    <source>
        <strain evidence="4">HM-08</strain>
    </source>
</reference>
<reference evidence="2" key="1">
    <citation type="submission" date="2015-01" db="EMBL/GenBank/DDBJ databases">
        <title>Comparative genome analysis of Bacillus coagulans HM-08, Clostridium butyricum HM-68, Bacillus subtilis HM-66 and Bacillus licheniformis BL-09.</title>
        <authorList>
            <person name="Zhang H."/>
        </authorList>
    </citation>
    <scope>NUCLEOTIDE SEQUENCE [LARGE SCALE GENOMIC DNA]</scope>
    <source>
        <strain evidence="2">HM-08</strain>
    </source>
</reference>
<sequence length="68" mass="7664">MKNKAVTKMKKSSALLAQRNETGNIRGTFRRKSRVRVPSVGISPTTLKIMEENEQILKKYGKKSSQGQ</sequence>
<feature type="compositionally biased region" description="Basic residues" evidence="1">
    <location>
        <begin position="1"/>
        <end position="11"/>
    </location>
</feature>
<evidence type="ECO:0000313" key="5">
    <source>
        <dbReference type="Proteomes" id="UP000070376"/>
    </source>
</evidence>
<dbReference type="PATRIC" id="fig|1398.18.peg.2260"/>
<protein>
    <submittedName>
        <fullName evidence="3">Uncharacterized protein</fullName>
    </submittedName>
</protein>
<evidence type="ECO:0000256" key="1">
    <source>
        <dbReference type="SAM" id="MobiDB-lite"/>
    </source>
</evidence>
<name>A0A0C5C8U1_HEYCO</name>
<proteinExistence type="predicted"/>